<evidence type="ECO:0000256" key="1">
    <source>
        <dbReference type="SAM" id="MobiDB-lite"/>
    </source>
</evidence>
<organism evidence="2 3">
    <name type="scientific">Popillia japonica</name>
    <name type="common">Japanese beetle</name>
    <dbReference type="NCBI Taxonomy" id="7064"/>
    <lineage>
        <taxon>Eukaryota</taxon>
        <taxon>Metazoa</taxon>
        <taxon>Ecdysozoa</taxon>
        <taxon>Arthropoda</taxon>
        <taxon>Hexapoda</taxon>
        <taxon>Insecta</taxon>
        <taxon>Pterygota</taxon>
        <taxon>Neoptera</taxon>
        <taxon>Endopterygota</taxon>
        <taxon>Coleoptera</taxon>
        <taxon>Polyphaga</taxon>
        <taxon>Scarabaeiformia</taxon>
        <taxon>Scarabaeidae</taxon>
        <taxon>Rutelinae</taxon>
        <taxon>Popillia</taxon>
    </lineage>
</organism>
<dbReference type="Proteomes" id="UP001458880">
    <property type="component" value="Unassembled WGS sequence"/>
</dbReference>
<comment type="caution">
    <text evidence="2">The sequence shown here is derived from an EMBL/GenBank/DDBJ whole genome shotgun (WGS) entry which is preliminary data.</text>
</comment>
<feature type="region of interest" description="Disordered" evidence="1">
    <location>
        <begin position="14"/>
        <end position="54"/>
    </location>
</feature>
<gene>
    <name evidence="2" type="ORF">QE152_g33464</name>
</gene>
<evidence type="ECO:0000313" key="2">
    <source>
        <dbReference type="EMBL" id="KAK9694574.1"/>
    </source>
</evidence>
<keyword evidence="3" id="KW-1185">Reference proteome</keyword>
<feature type="compositionally biased region" description="Polar residues" evidence="1">
    <location>
        <begin position="27"/>
        <end position="36"/>
    </location>
</feature>
<reference evidence="2 3" key="1">
    <citation type="journal article" date="2024" name="BMC Genomics">
        <title>De novo assembly and annotation of Popillia japonica's genome with initial clues to its potential as an invasive pest.</title>
        <authorList>
            <person name="Cucini C."/>
            <person name="Boschi S."/>
            <person name="Funari R."/>
            <person name="Cardaioli E."/>
            <person name="Iannotti N."/>
            <person name="Marturano G."/>
            <person name="Paoli F."/>
            <person name="Bruttini M."/>
            <person name="Carapelli A."/>
            <person name="Frati F."/>
            <person name="Nardi F."/>
        </authorList>
    </citation>
    <scope>NUCLEOTIDE SEQUENCE [LARGE SCALE GENOMIC DNA]</scope>
    <source>
        <strain evidence="2">DMR45628</strain>
    </source>
</reference>
<sequence length="81" mass="8904">MRSNPRVIRRLFFAGPSTEGNNDGAGPSSSPHQSGNAKRRRRASESVEPEEEAVDVAMDVQAPDYGVIPLNWTSLLQPWVL</sequence>
<protein>
    <submittedName>
        <fullName evidence="2">Uncharacterized protein</fullName>
    </submittedName>
</protein>
<name>A0AAW1IWC6_POPJA</name>
<dbReference type="EMBL" id="JASPKY010000508">
    <property type="protein sequence ID" value="KAK9694574.1"/>
    <property type="molecule type" value="Genomic_DNA"/>
</dbReference>
<evidence type="ECO:0000313" key="3">
    <source>
        <dbReference type="Proteomes" id="UP001458880"/>
    </source>
</evidence>
<accession>A0AAW1IWC6</accession>
<dbReference type="AlphaFoldDB" id="A0AAW1IWC6"/>
<proteinExistence type="predicted"/>